<name>A0A6S6SNE0_9BACT</name>
<evidence type="ECO:0000256" key="1">
    <source>
        <dbReference type="ARBA" id="ARBA00004496"/>
    </source>
</evidence>
<dbReference type="EMBL" id="CACVAX010000014">
    <property type="protein sequence ID" value="CAA6806600.1"/>
    <property type="molecule type" value="Genomic_DNA"/>
</dbReference>
<evidence type="ECO:0000259" key="11">
    <source>
        <dbReference type="PROSITE" id="PS51093"/>
    </source>
</evidence>
<evidence type="ECO:0000256" key="10">
    <source>
        <dbReference type="ARBA" id="ARBA00042873"/>
    </source>
</evidence>
<dbReference type="PANTHER" id="PTHR45008:SF1">
    <property type="entry name" value="PTS SYSTEM GLUCOSE-SPECIFIC EIIA COMPONENT"/>
    <property type="match status" value="1"/>
</dbReference>
<evidence type="ECO:0000256" key="3">
    <source>
        <dbReference type="ARBA" id="ARBA00022597"/>
    </source>
</evidence>
<dbReference type="Gene3D" id="2.70.70.10">
    <property type="entry name" value="Glucose Permease (Domain IIA)"/>
    <property type="match status" value="1"/>
</dbReference>
<proteinExistence type="predicted"/>
<dbReference type="AlphaFoldDB" id="A0A6S6SNE0"/>
<comment type="subcellular location">
    <subcellularLocation>
        <location evidence="1">Cytoplasm</location>
    </subcellularLocation>
</comment>
<dbReference type="PROSITE" id="PS00371">
    <property type="entry name" value="PTS_EIIA_TYPE_1_HIS"/>
    <property type="match status" value="1"/>
</dbReference>
<evidence type="ECO:0000256" key="5">
    <source>
        <dbReference type="ARBA" id="ARBA00022683"/>
    </source>
</evidence>
<dbReference type="FunFam" id="2.70.70.10:FF:000001">
    <property type="entry name" value="PTS system glucose-specific IIA component"/>
    <property type="match status" value="1"/>
</dbReference>
<dbReference type="NCBIfam" id="TIGR00830">
    <property type="entry name" value="PTBA"/>
    <property type="match status" value="1"/>
</dbReference>
<dbReference type="GO" id="GO:0016301">
    <property type="term" value="F:kinase activity"/>
    <property type="evidence" value="ECO:0007669"/>
    <property type="project" value="UniProtKB-KW"/>
</dbReference>
<keyword evidence="3" id="KW-0762">Sugar transport</keyword>
<dbReference type="InterPro" id="IPR050890">
    <property type="entry name" value="PTS_EIIA_component"/>
</dbReference>
<keyword evidence="5" id="KW-0598">Phosphotransferase system</keyword>
<dbReference type="GO" id="GO:0005737">
    <property type="term" value="C:cytoplasm"/>
    <property type="evidence" value="ECO:0007669"/>
    <property type="project" value="UniProtKB-SubCell"/>
</dbReference>
<keyword evidence="2" id="KW-0813">Transport</keyword>
<dbReference type="GO" id="GO:0009401">
    <property type="term" value="P:phosphoenolpyruvate-dependent sugar phosphotransferase system"/>
    <property type="evidence" value="ECO:0007669"/>
    <property type="project" value="UniProtKB-KW"/>
</dbReference>
<feature type="domain" description="PTS EIIA type-1" evidence="11">
    <location>
        <begin position="28"/>
        <end position="132"/>
    </location>
</feature>
<dbReference type="PROSITE" id="PS51093">
    <property type="entry name" value="PTS_EIIA_TYPE_1"/>
    <property type="match status" value="1"/>
</dbReference>
<evidence type="ECO:0000256" key="6">
    <source>
        <dbReference type="ARBA" id="ARBA00022777"/>
    </source>
</evidence>
<gene>
    <name evidence="12" type="ORF">HELGO_WM13071</name>
</gene>
<keyword evidence="6" id="KW-0418">Kinase</keyword>
<dbReference type="SUPFAM" id="SSF51261">
    <property type="entry name" value="Duplicated hybrid motif"/>
    <property type="match status" value="1"/>
</dbReference>
<evidence type="ECO:0000256" key="8">
    <source>
        <dbReference type="ARBA" id="ARBA00042296"/>
    </source>
</evidence>
<dbReference type="Pfam" id="PF00358">
    <property type="entry name" value="PTS_EIIA_1"/>
    <property type="match status" value="1"/>
</dbReference>
<dbReference type="InterPro" id="IPR011055">
    <property type="entry name" value="Dup_hybrid_motif"/>
</dbReference>
<dbReference type="InterPro" id="IPR001127">
    <property type="entry name" value="PTS_EIIA_1_perm"/>
</dbReference>
<reference evidence="12" key="1">
    <citation type="submission" date="2020-01" db="EMBL/GenBank/DDBJ databases">
        <authorList>
            <person name="Meier V. D."/>
            <person name="Meier V D."/>
        </authorList>
    </citation>
    <scope>NUCLEOTIDE SEQUENCE</scope>
    <source>
        <strain evidence="12">HLG_WM_MAG_04</strain>
    </source>
</reference>
<keyword evidence="4" id="KW-0808">Transferase</keyword>
<evidence type="ECO:0000313" key="12">
    <source>
        <dbReference type="EMBL" id="CAA6806600.1"/>
    </source>
</evidence>
<evidence type="ECO:0000256" key="2">
    <source>
        <dbReference type="ARBA" id="ARBA00022448"/>
    </source>
</evidence>
<organism evidence="12">
    <name type="scientific">uncultured Sulfurovum sp</name>
    <dbReference type="NCBI Taxonomy" id="269237"/>
    <lineage>
        <taxon>Bacteria</taxon>
        <taxon>Pseudomonadati</taxon>
        <taxon>Campylobacterota</taxon>
        <taxon>Epsilonproteobacteria</taxon>
        <taxon>Campylobacterales</taxon>
        <taxon>Sulfurovaceae</taxon>
        <taxon>Sulfurovum</taxon>
        <taxon>environmental samples</taxon>
    </lineage>
</organism>
<protein>
    <recommendedName>
        <fullName evidence="7">PTS system glucose-specific EIIA component</fullName>
    </recommendedName>
    <alternativeName>
        <fullName evidence="10">EIIA-Glc</fullName>
    </alternativeName>
    <alternativeName>
        <fullName evidence="9">EIII-Glc</fullName>
    </alternativeName>
    <alternativeName>
        <fullName evidence="8">Glucose-specific phosphotransferase enzyme IIA component</fullName>
    </alternativeName>
</protein>
<evidence type="ECO:0000256" key="7">
    <source>
        <dbReference type="ARBA" id="ARBA00039163"/>
    </source>
</evidence>
<accession>A0A6S6SNE0</accession>
<evidence type="ECO:0000256" key="4">
    <source>
        <dbReference type="ARBA" id="ARBA00022679"/>
    </source>
</evidence>
<dbReference type="PANTHER" id="PTHR45008">
    <property type="entry name" value="PTS SYSTEM GLUCOSE-SPECIFIC EIIA COMPONENT"/>
    <property type="match status" value="1"/>
</dbReference>
<evidence type="ECO:0000256" key="9">
    <source>
        <dbReference type="ARBA" id="ARBA00042526"/>
    </source>
</evidence>
<sequence length="158" mass="17180">MFGLFKAKKQILVSPADGDVIDLADVPDEVFSQKMAGEGIAIFPCSNTFVTPVAGVITKIFSTNHAFSIKTKLGLEVLVHIGLDTVELNGEGFKRVAKEGDTVNVGKPIIVADLEFIQSKGKEIITPIVVNHEKDLFLSCDKVRTIREGDNLLEVNIK</sequence>